<gene>
    <name evidence="2" type="ORF">B296_00023440</name>
</gene>
<reference evidence="2 3" key="1">
    <citation type="journal article" date="2014" name="Agronomy (Basel)">
        <title>A Draft Genome Sequence for Ensete ventricosum, the Drought-Tolerant Tree Against Hunger.</title>
        <authorList>
            <person name="Harrison J."/>
            <person name="Moore K.A."/>
            <person name="Paszkiewicz K."/>
            <person name="Jones T."/>
            <person name="Grant M."/>
            <person name="Ambacheew D."/>
            <person name="Muzemil S."/>
            <person name="Studholme D.J."/>
        </authorList>
    </citation>
    <scope>NUCLEOTIDE SEQUENCE [LARGE SCALE GENOMIC DNA]</scope>
</reference>
<dbReference type="Proteomes" id="UP000287651">
    <property type="component" value="Unassembled WGS sequence"/>
</dbReference>
<dbReference type="EMBL" id="AMZH03005803">
    <property type="protein sequence ID" value="RRT65472.1"/>
    <property type="molecule type" value="Genomic_DNA"/>
</dbReference>
<evidence type="ECO:0000313" key="3">
    <source>
        <dbReference type="Proteomes" id="UP000287651"/>
    </source>
</evidence>
<comment type="caution">
    <text evidence="2">The sequence shown here is derived from an EMBL/GenBank/DDBJ whole genome shotgun (WGS) entry which is preliminary data.</text>
</comment>
<dbReference type="AlphaFoldDB" id="A0A426ZN94"/>
<evidence type="ECO:0000256" key="1">
    <source>
        <dbReference type="SAM" id="MobiDB-lite"/>
    </source>
</evidence>
<proteinExistence type="predicted"/>
<feature type="region of interest" description="Disordered" evidence="1">
    <location>
        <begin position="1"/>
        <end position="48"/>
    </location>
</feature>
<protein>
    <submittedName>
        <fullName evidence="2">Uncharacterized protein</fullName>
    </submittedName>
</protein>
<sequence>GGPRTGKPSDRYVPPVSGGTKNLGGCCSRKEEEGSDSSVRAAGEGGGCGVSVRSAQRWLRLRAREAAAEAVLVGGRSRGERRGCAWVEQRPRKRATAT</sequence>
<accession>A0A426ZN94</accession>
<organism evidence="2 3">
    <name type="scientific">Ensete ventricosum</name>
    <name type="common">Abyssinian banana</name>
    <name type="synonym">Musa ensete</name>
    <dbReference type="NCBI Taxonomy" id="4639"/>
    <lineage>
        <taxon>Eukaryota</taxon>
        <taxon>Viridiplantae</taxon>
        <taxon>Streptophyta</taxon>
        <taxon>Embryophyta</taxon>
        <taxon>Tracheophyta</taxon>
        <taxon>Spermatophyta</taxon>
        <taxon>Magnoliopsida</taxon>
        <taxon>Liliopsida</taxon>
        <taxon>Zingiberales</taxon>
        <taxon>Musaceae</taxon>
        <taxon>Ensete</taxon>
    </lineage>
</organism>
<feature type="non-terminal residue" evidence="2">
    <location>
        <position position="1"/>
    </location>
</feature>
<name>A0A426ZN94_ENSVE</name>
<evidence type="ECO:0000313" key="2">
    <source>
        <dbReference type="EMBL" id="RRT65472.1"/>
    </source>
</evidence>